<dbReference type="Pfam" id="PF19404">
    <property type="entry name" value="DUF5977"/>
    <property type="match status" value="1"/>
</dbReference>
<dbReference type="AlphaFoldDB" id="A0A3M7L9Q1"/>
<dbReference type="EMBL" id="QWIV01000013">
    <property type="protein sequence ID" value="RMZ59521.1"/>
    <property type="molecule type" value="Genomic_DNA"/>
</dbReference>
<gene>
    <name evidence="2" type="ORF">D1632_07760</name>
</gene>
<comment type="caution">
    <text evidence="2">The sequence shown here is derived from an EMBL/GenBank/DDBJ whole genome shotgun (WGS) entry which is preliminary data.</text>
</comment>
<protein>
    <recommendedName>
        <fullName evidence="1">DUF5977 domain-containing protein</fullName>
    </recommendedName>
</protein>
<name>A0A3M7L9Q1_9FLAO</name>
<sequence length="1258" mass="142841">MKKEYFKLGLLAILLNFTYVKSQTSTLTNNIVDFSTIKESDGTANISIPFHQLSIKGYTLPVSLNYNSEGVKVDNESSNIGQNWELSTTGLITRTARGYFDESSEQMTAIGRVKRFPVGENPYGGSYIECIGIRAIQAKGYLYNLNLAKQIYNDYKNFVPPVGIQSAYNDLAKIKNYLTTTTITIGQNVVDIVQDVHPDVFTVIIPGKESFTFLFDQDGNIVSDSKENFKIVYDKKGKDLIQEFVLIDEDGIKYTFSNLETFNSDIYDNNVTTAAFSSSSRGPVTDTTLDYNLDQNGININTPFCVDDSNYPATPDLIARWQTPKPVAWYLSKVENLYGEIIKFTYEGTRSISIPRAGFNYKFKKNNSYPSDPQAYISGGTKILLSEIPIIKNITSDTERLVFDYRRFRQDVLSSGDKNRLKELNMIYLYQNVQNSNFSLPAVKKMVFNQRYVVSDDFYTASANSDKAVYKRLFLDQVDVLGKENELLSYFKFNYKEPQKLPYKQSFNIDLWGYFKVGDNVAIFPNLYYYGSEINNFDKNSFSVYPRLAVNDNGVQISSTPSTYTFTPFYKDATPNFSDASSGILTNIESFGGITSYVYESNYYDYYGISRPGPGLRIKKILRNDGSNEYTKEFSYGLNNNGKGYISAPTKYGYLEAPAIPGMWWSQLDHYVTSLRSGGEKVNYDVIKIEEKKNQNNNGFIVNRYSLFNPYYNPIITIGSFSYVSPTLTSYFIRSQGLSGSYYYDTQNYYDIYENRLAKINGQLLNQKVYDSNNNLLKELTNDYTLKFSEIPDYKAYITGGYYFSNYLFRYLLSKETLGEKFGNNLISTETNYLRNTEDKVNEVIVSGASNNSRTTIKFQYEENTTIGTALKAQNRLNDVSVVKNYNTNELIQTTKRIYNTFSVPIKIISPSGVTFYNKDVLDFQYEDKSLDGTSFIHNSEITKYGLYGNVTESKINNIFNSTVFGYSDSLPIAVVKGASNSQIATVSQNIISASDNRSSSYSESNLQAQLDAFRTSSTLMDSSVETFVHDPLIGKKISTSSKGIREYVQYDGANRVKRILDKDQNIVKEFNYNYIGAQRFYNTKKEQTFTRNNCRRLEIAGSYNYVVPAGVFSSSISQAEAEQKAIEEISLMGQYTANTYSSCDPMPFNCKISTNLSLNTNGLSVFNHIYNGTNKFTGQIAFDSKTYNWSSFGFKMKVGKITGICQPIIRKIYYYNANWNLVLETNGDLYASWNSPFDNVTANSTIIIPFEFTFDSL</sequence>
<dbReference type="InterPro" id="IPR046020">
    <property type="entry name" value="DUF5977"/>
</dbReference>
<accession>A0A3M7L9Q1</accession>
<dbReference type="Proteomes" id="UP000267524">
    <property type="component" value="Unassembled WGS sequence"/>
</dbReference>
<dbReference type="RefSeq" id="WP_122546643.1">
    <property type="nucleotide sequence ID" value="NZ_QWIV01000013.1"/>
</dbReference>
<evidence type="ECO:0000313" key="2">
    <source>
        <dbReference type="EMBL" id="RMZ59521.1"/>
    </source>
</evidence>
<feature type="domain" description="DUF5977" evidence="1">
    <location>
        <begin position="1081"/>
        <end position="1144"/>
    </location>
</feature>
<organism evidence="2 3">
    <name type="scientific">Chryseobacterium nematophagum</name>
    <dbReference type="NCBI Taxonomy" id="2305228"/>
    <lineage>
        <taxon>Bacteria</taxon>
        <taxon>Pseudomonadati</taxon>
        <taxon>Bacteroidota</taxon>
        <taxon>Flavobacteriia</taxon>
        <taxon>Flavobacteriales</taxon>
        <taxon>Weeksellaceae</taxon>
        <taxon>Chryseobacterium group</taxon>
        <taxon>Chryseobacterium</taxon>
    </lineage>
</organism>
<reference evidence="2 3" key="1">
    <citation type="submission" date="2018-08" db="EMBL/GenBank/DDBJ databases">
        <title>Chryseobacterium nematophagum: a novel matrix digesting pathogen of nematodes.</title>
        <authorList>
            <person name="Page A."/>
            <person name="Roberts M."/>
            <person name="Felix M.-A."/>
            <person name="Weir W."/>
        </authorList>
    </citation>
    <scope>NUCLEOTIDE SEQUENCE [LARGE SCALE GENOMIC DNA]</scope>
    <source>
        <strain evidence="2 3">JUb275</strain>
    </source>
</reference>
<evidence type="ECO:0000259" key="1">
    <source>
        <dbReference type="Pfam" id="PF19404"/>
    </source>
</evidence>
<evidence type="ECO:0000313" key="3">
    <source>
        <dbReference type="Proteomes" id="UP000267524"/>
    </source>
</evidence>
<keyword evidence="3" id="KW-1185">Reference proteome</keyword>
<proteinExistence type="predicted"/>